<reference evidence="2 3" key="1">
    <citation type="journal article" date="2019" name="Plant Biotechnol. J.">
        <title>The red bayberry genome and genetic basis of sex determination.</title>
        <authorList>
            <person name="Jia H.M."/>
            <person name="Jia H.J."/>
            <person name="Cai Q.L."/>
            <person name="Wang Y."/>
            <person name="Zhao H.B."/>
            <person name="Yang W.F."/>
            <person name="Wang G.Y."/>
            <person name="Li Y.H."/>
            <person name="Zhan D.L."/>
            <person name="Shen Y.T."/>
            <person name="Niu Q.F."/>
            <person name="Chang L."/>
            <person name="Qiu J."/>
            <person name="Zhao L."/>
            <person name="Xie H.B."/>
            <person name="Fu W.Y."/>
            <person name="Jin J."/>
            <person name="Li X.W."/>
            <person name="Jiao Y."/>
            <person name="Zhou C.C."/>
            <person name="Tu T."/>
            <person name="Chai C.Y."/>
            <person name="Gao J.L."/>
            <person name="Fan L.J."/>
            <person name="van de Weg E."/>
            <person name="Wang J.Y."/>
            <person name="Gao Z.S."/>
        </authorList>
    </citation>
    <scope>NUCLEOTIDE SEQUENCE [LARGE SCALE GENOMIC DNA]</scope>
    <source>
        <tissue evidence="2">Leaves</tissue>
    </source>
</reference>
<dbReference type="AlphaFoldDB" id="A0A6A1VWE9"/>
<feature type="region of interest" description="Disordered" evidence="1">
    <location>
        <begin position="1"/>
        <end position="26"/>
    </location>
</feature>
<accession>A0A6A1VWE9</accession>
<feature type="region of interest" description="Disordered" evidence="1">
    <location>
        <begin position="91"/>
        <end position="111"/>
    </location>
</feature>
<gene>
    <name evidence="2" type="ORF">CJ030_MR4G021017</name>
</gene>
<dbReference type="PANTHER" id="PTHR48238:SF1">
    <property type="entry name" value="(RAPE) HYPOTHETICAL PROTEIN"/>
    <property type="match status" value="1"/>
</dbReference>
<sequence>MFGRIRASSTSPESLQRPPSKLFKDDPLSIYEETLRKLKLGSQRQLSLPSEQTAQIEINCCVSSSCAGIIPSASKSSQDTGFSPHEEMAMDADCSADRSSPGTAHSHCMTSTRHQRNRNISVLYLFSKYSKSREVVDLSCEDVTPTEDGCSASVSTSSTDCQSLGSVVLQMDQECTSALPFSPM</sequence>
<dbReference type="Proteomes" id="UP000516437">
    <property type="component" value="Chromosome 4"/>
</dbReference>
<keyword evidence="3" id="KW-1185">Reference proteome</keyword>
<dbReference type="PANTHER" id="PTHR48238">
    <property type="entry name" value="BNACNNG09570D PROTEIN"/>
    <property type="match status" value="1"/>
</dbReference>
<dbReference type="OrthoDB" id="60860at2759"/>
<dbReference type="EMBL" id="RXIC02000022">
    <property type="protein sequence ID" value="KAB1217304.1"/>
    <property type="molecule type" value="Genomic_DNA"/>
</dbReference>
<evidence type="ECO:0000256" key="1">
    <source>
        <dbReference type="SAM" id="MobiDB-lite"/>
    </source>
</evidence>
<proteinExistence type="predicted"/>
<protein>
    <submittedName>
        <fullName evidence="2">Uncharacterized protein</fullName>
    </submittedName>
</protein>
<comment type="caution">
    <text evidence="2">The sequence shown here is derived from an EMBL/GenBank/DDBJ whole genome shotgun (WGS) entry which is preliminary data.</text>
</comment>
<evidence type="ECO:0000313" key="2">
    <source>
        <dbReference type="EMBL" id="KAB1217304.1"/>
    </source>
</evidence>
<name>A0A6A1VWE9_9ROSI</name>
<evidence type="ECO:0000313" key="3">
    <source>
        <dbReference type="Proteomes" id="UP000516437"/>
    </source>
</evidence>
<feature type="compositionally biased region" description="Polar residues" evidence="1">
    <location>
        <begin position="97"/>
        <end position="111"/>
    </location>
</feature>
<organism evidence="2 3">
    <name type="scientific">Morella rubra</name>
    <name type="common">Chinese bayberry</name>
    <dbReference type="NCBI Taxonomy" id="262757"/>
    <lineage>
        <taxon>Eukaryota</taxon>
        <taxon>Viridiplantae</taxon>
        <taxon>Streptophyta</taxon>
        <taxon>Embryophyta</taxon>
        <taxon>Tracheophyta</taxon>
        <taxon>Spermatophyta</taxon>
        <taxon>Magnoliopsida</taxon>
        <taxon>eudicotyledons</taxon>
        <taxon>Gunneridae</taxon>
        <taxon>Pentapetalae</taxon>
        <taxon>rosids</taxon>
        <taxon>fabids</taxon>
        <taxon>Fagales</taxon>
        <taxon>Myricaceae</taxon>
        <taxon>Morella</taxon>
    </lineage>
</organism>